<dbReference type="PROSITE" id="PS51387">
    <property type="entry name" value="FAD_PCMH"/>
    <property type="match status" value="1"/>
</dbReference>
<evidence type="ECO:0000256" key="1">
    <source>
        <dbReference type="ARBA" id="ARBA00022630"/>
    </source>
</evidence>
<dbReference type="PANTHER" id="PTHR11748">
    <property type="entry name" value="D-LACTATE DEHYDROGENASE"/>
    <property type="match status" value="1"/>
</dbReference>
<evidence type="ECO:0000313" key="5">
    <source>
        <dbReference type="EMBL" id="MEA5455780.1"/>
    </source>
</evidence>
<dbReference type="Pfam" id="PF01565">
    <property type="entry name" value="FAD_binding_4"/>
    <property type="match status" value="1"/>
</dbReference>
<dbReference type="RefSeq" id="WP_323279662.1">
    <property type="nucleotide sequence ID" value="NZ_JAYGGQ010000010.1"/>
</dbReference>
<dbReference type="InterPro" id="IPR006094">
    <property type="entry name" value="Oxid_FAD_bind_N"/>
</dbReference>
<keyword evidence="2" id="KW-0274">FAD</keyword>
<dbReference type="EMBL" id="JAYGGQ010000010">
    <property type="protein sequence ID" value="MEA5455780.1"/>
    <property type="molecule type" value="Genomic_DNA"/>
</dbReference>
<comment type="caution">
    <text evidence="5">The sequence shown here is derived from an EMBL/GenBank/DDBJ whole genome shotgun (WGS) entry which is preliminary data.</text>
</comment>
<gene>
    <name evidence="5" type="ORF">SPF06_13680</name>
</gene>
<feature type="compositionally biased region" description="Polar residues" evidence="3">
    <location>
        <begin position="438"/>
        <end position="479"/>
    </location>
</feature>
<sequence>MAAPESLEALRAELVGLLGERGVSADIKTRERASVDEATMSPILSEQLPLGLADLVAYPASAEEIATVLAAATRHGVPVTARGKGTGNYGQGIPLHGGLVLDTSRARAVVGVGDGVITAEAGAPMVLLEQAAIASGQQLWMYPSTAQSTLGGFLSGGSGGTGSIAHGSNWEGFVVSLDVALPGPEPTLVHVEGAEAQPFVHTYGTAGIIARATVQLEPAQDWRALYASFPSFEEALVAVRTLRGLEPAPRLVSADRAAVADRLPADAAIPAGRASLRAIVDATALDAASALVRTAGGAVETVREGAPQTVKVSMLSYNHPIWWLKKNSPDKEYFHVEVGGEALIDRIHEVEDVYPGGMLHIEAAHVFPIGMLAAEYTGAADVYAGYEKLVGLGVRVHSPHQFYVDHGVEELLALKARTDPDGLLNPGHLGAPELVAVGNSTASAQPTRSAQPAPSAQPTGSTGSAQPSRSAQQGSQETA</sequence>
<feature type="domain" description="FAD-binding PCMH-type" evidence="4">
    <location>
        <begin position="49"/>
        <end position="219"/>
    </location>
</feature>
<dbReference type="Gene3D" id="3.30.465.10">
    <property type="match status" value="1"/>
</dbReference>
<keyword evidence="1" id="KW-0285">Flavoprotein</keyword>
<evidence type="ECO:0000256" key="3">
    <source>
        <dbReference type="SAM" id="MobiDB-lite"/>
    </source>
</evidence>
<dbReference type="InterPro" id="IPR036318">
    <property type="entry name" value="FAD-bd_PCMH-like_sf"/>
</dbReference>
<organism evidence="5 6">
    <name type="scientific">Sinomonas terricola</name>
    <dbReference type="NCBI Taxonomy" id="3110330"/>
    <lineage>
        <taxon>Bacteria</taxon>
        <taxon>Bacillati</taxon>
        <taxon>Actinomycetota</taxon>
        <taxon>Actinomycetes</taxon>
        <taxon>Micrococcales</taxon>
        <taxon>Micrococcaceae</taxon>
        <taxon>Sinomonas</taxon>
    </lineage>
</organism>
<evidence type="ECO:0000313" key="6">
    <source>
        <dbReference type="Proteomes" id="UP001304769"/>
    </source>
</evidence>
<dbReference type="SUPFAM" id="SSF56176">
    <property type="entry name" value="FAD-binding/transporter-associated domain-like"/>
    <property type="match status" value="1"/>
</dbReference>
<feature type="region of interest" description="Disordered" evidence="3">
    <location>
        <begin position="434"/>
        <end position="479"/>
    </location>
</feature>
<dbReference type="InterPro" id="IPR016164">
    <property type="entry name" value="FAD-linked_Oxase-like_C"/>
</dbReference>
<dbReference type="PANTHER" id="PTHR11748:SF119">
    <property type="entry name" value="D-2-HYDROXYGLUTARATE DEHYDROGENASE"/>
    <property type="match status" value="1"/>
</dbReference>
<protein>
    <submittedName>
        <fullName evidence="5">FAD-binding oxidoreductase</fullName>
    </submittedName>
</protein>
<evidence type="ECO:0000256" key="2">
    <source>
        <dbReference type="ARBA" id="ARBA00022827"/>
    </source>
</evidence>
<keyword evidence="6" id="KW-1185">Reference proteome</keyword>
<reference evidence="5 6" key="1">
    <citation type="submission" date="2023-12" db="EMBL/GenBank/DDBJ databases">
        <title>Sinomonas terricola sp. nov, isolated from litchi orchard soil in Guangdong, PR China.</title>
        <authorList>
            <person name="Jiaxin W."/>
            <person name="Yang Z."/>
            <person name="Honghui Z."/>
        </authorList>
    </citation>
    <scope>NUCLEOTIDE SEQUENCE [LARGE SCALE GENOMIC DNA]</scope>
    <source>
        <strain evidence="5 6">JGH33</strain>
    </source>
</reference>
<dbReference type="InterPro" id="IPR016166">
    <property type="entry name" value="FAD-bd_PCMH"/>
</dbReference>
<dbReference type="SUPFAM" id="SSF55103">
    <property type="entry name" value="FAD-linked oxidases, C-terminal domain"/>
    <property type="match status" value="1"/>
</dbReference>
<dbReference type="InterPro" id="IPR016169">
    <property type="entry name" value="FAD-bd_PCMH_sub2"/>
</dbReference>
<dbReference type="Proteomes" id="UP001304769">
    <property type="component" value="Unassembled WGS sequence"/>
</dbReference>
<accession>A0ABU5T8B7</accession>
<proteinExistence type="predicted"/>
<name>A0ABU5T8B7_9MICC</name>
<evidence type="ECO:0000259" key="4">
    <source>
        <dbReference type="PROSITE" id="PS51387"/>
    </source>
</evidence>